<comment type="catalytic activity">
    <reaction evidence="11">
        <text>[GlcNAc-(1-&gt;4)-Mur2Ac(oyl-L-Ala-gamma-D-Glu-L-Lys-D-Ala-D-Ala)](n)-di-trans,octa-cis-undecaprenyl diphosphate + beta-D-GlcNAc-(1-&gt;4)-Mur2Ac(oyl-L-Ala-gamma-D-Glu-L-Lys-D-Ala-D-Ala)-di-trans,octa-cis-undecaprenyl diphosphate = [GlcNAc-(1-&gt;4)-Mur2Ac(oyl-L-Ala-gamma-D-Glu-L-Lys-D-Ala-D-Ala)](n+1)-di-trans,octa-cis-undecaprenyl diphosphate + di-trans,octa-cis-undecaprenyl diphosphate + H(+)</text>
        <dbReference type="Rhea" id="RHEA:23708"/>
        <dbReference type="Rhea" id="RHEA-COMP:9602"/>
        <dbReference type="Rhea" id="RHEA-COMP:9603"/>
        <dbReference type="ChEBI" id="CHEBI:15378"/>
        <dbReference type="ChEBI" id="CHEBI:58405"/>
        <dbReference type="ChEBI" id="CHEBI:60033"/>
        <dbReference type="ChEBI" id="CHEBI:78435"/>
        <dbReference type="EC" id="2.4.99.28"/>
    </reaction>
</comment>
<evidence type="ECO:0000256" key="10">
    <source>
        <dbReference type="ARBA" id="ARBA00044770"/>
    </source>
</evidence>
<proteinExistence type="inferred from homology"/>
<reference evidence="16 17" key="1">
    <citation type="submission" date="2019-08" db="EMBL/GenBank/DDBJ databases">
        <title>Lewinella sp. strain SSH13 Genome sequencing and assembly.</title>
        <authorList>
            <person name="Kim I."/>
        </authorList>
    </citation>
    <scope>NUCLEOTIDE SEQUENCE [LARGE SCALE GENOMIC DNA]</scope>
    <source>
        <strain evidence="16 17">SSH13</strain>
    </source>
</reference>
<dbReference type="InterPro" id="IPR050396">
    <property type="entry name" value="Glycosyltr_51/Transpeptidase"/>
</dbReference>
<dbReference type="InterPro" id="IPR012338">
    <property type="entry name" value="Beta-lactam/transpept-like"/>
</dbReference>
<dbReference type="InterPro" id="IPR009647">
    <property type="entry name" value="PBP_C"/>
</dbReference>
<keyword evidence="12" id="KW-1133">Transmembrane helix</keyword>
<evidence type="ECO:0000256" key="8">
    <source>
        <dbReference type="ARBA" id="ARBA00022801"/>
    </source>
</evidence>
<evidence type="ECO:0000256" key="7">
    <source>
        <dbReference type="ARBA" id="ARBA00022679"/>
    </source>
</evidence>
<comment type="caution">
    <text evidence="16">The sequence shown here is derived from an EMBL/GenBank/DDBJ whole genome shotgun (WGS) entry which is preliminary data.</text>
</comment>
<evidence type="ECO:0000256" key="12">
    <source>
        <dbReference type="SAM" id="Phobius"/>
    </source>
</evidence>
<dbReference type="GO" id="GO:0004180">
    <property type="term" value="F:carboxypeptidase activity"/>
    <property type="evidence" value="ECO:0007669"/>
    <property type="project" value="UniProtKB-KW"/>
</dbReference>
<keyword evidence="6" id="KW-0328">Glycosyltransferase</keyword>
<dbReference type="AlphaFoldDB" id="A0A5C7FXW1"/>
<feature type="transmembrane region" description="Helical" evidence="12">
    <location>
        <begin position="46"/>
        <end position="63"/>
    </location>
</feature>
<sequence>MKEGTASVLTSKVTARYHKLTAQRPKSQIRTFNPVRKRLQWLWQKGRKPALVVFLVLFVWWLFCLPKPLFRAPLATELLSSDGELLSARIAADGQWRMPAADSVSPKLIAAVINYEDKTFRSHWGISARGFVRALLDNWSAGRVVSGGSTLTMQVARMARGNKARTLVQKVLEATVATRLEAGYSKDEILRLWLANAPFGGNVVGAEAAARRYYGRSPAALSWAEAATLAVLPNSPALIHPGRSREELRFKRNRLLDDLARSEEISSAEAGLAKLEPLPDDPHPLPRAGEHLLERLRQAHGPGRYRSSLHAGLQTEITELVRRHQSLLAGNQVHNTAAMVTEVATGKVVAYVGNSPDLAPAFAPDVDIITAPRSPGSLLKPMLYALAQEDGKLTPRGLLADIPTRFDNFQPANFYQNYDGAIRANEALARSLNIPFVYLLQDYGVPRFHAVMRDYGFEQINQPSGHYGLSLILGGGEITMEEINGWFLGMARQLRYFYDRQGQYQSSDFDRPTLLDSRTRPPLQELSPTPGAIGAGSAYLTFEALTELTRPDDTGAARRFTSRRRIAWKTGTSFGFRDAWAVGSTPAYVVSVWSGNADGEGREGLVGVRAAAPLMFNIFRALEEHSTEAPAWFEPPWDDMVETTICSVSGHLAGPDCPPEDQWVASNSERSKVCPHHKKIFTNEAATFRVRLDCGPTPATPHNWFVLPARQAFYYRQQHPEYQPMPPLHPDCGSGHEVAQSPMQFIYPYKNGVLSPVKNWKGETEPIFFELAHQDKETTVFWHLDGNYLGETTLFHSLTVDVEKGRHLLTVVDKAGNRLERRFTVN</sequence>
<evidence type="ECO:0000256" key="5">
    <source>
        <dbReference type="ARBA" id="ARBA00022670"/>
    </source>
</evidence>
<dbReference type="GO" id="GO:0006508">
    <property type="term" value="P:proteolysis"/>
    <property type="evidence" value="ECO:0007669"/>
    <property type="project" value="UniProtKB-KW"/>
</dbReference>
<dbReference type="Gene3D" id="1.10.3810.10">
    <property type="entry name" value="Biosynthetic peptidoglycan transglycosylase-like"/>
    <property type="match status" value="1"/>
</dbReference>
<evidence type="ECO:0000256" key="3">
    <source>
        <dbReference type="ARBA" id="ARBA00007739"/>
    </source>
</evidence>
<keyword evidence="12" id="KW-0472">Membrane</keyword>
<keyword evidence="4" id="KW-0121">Carboxypeptidase</keyword>
<comment type="similarity">
    <text evidence="2">In the C-terminal section; belongs to the transpeptidase family.</text>
</comment>
<dbReference type="Pfam" id="PF00905">
    <property type="entry name" value="Transpeptidase"/>
    <property type="match status" value="1"/>
</dbReference>
<dbReference type="Pfam" id="PF06832">
    <property type="entry name" value="BiPBP_C"/>
    <property type="match status" value="1"/>
</dbReference>
<feature type="domain" description="Penicillin-binding C-terminal" evidence="15">
    <location>
        <begin position="737"/>
        <end position="823"/>
    </location>
</feature>
<dbReference type="PANTHER" id="PTHR32282">
    <property type="entry name" value="BINDING PROTEIN TRANSPEPTIDASE, PUTATIVE-RELATED"/>
    <property type="match status" value="1"/>
</dbReference>
<keyword evidence="7" id="KW-0808">Transferase</keyword>
<feature type="domain" description="Glycosyl transferase family 51" evidence="14">
    <location>
        <begin position="95"/>
        <end position="259"/>
    </location>
</feature>
<name>A0A5C7FXW1_9BACT</name>
<evidence type="ECO:0000256" key="11">
    <source>
        <dbReference type="ARBA" id="ARBA00049902"/>
    </source>
</evidence>
<keyword evidence="5" id="KW-0645">Protease</keyword>
<dbReference type="EMBL" id="VOXD01000011">
    <property type="protein sequence ID" value="TXF89828.1"/>
    <property type="molecule type" value="Genomic_DNA"/>
</dbReference>
<evidence type="ECO:0000256" key="6">
    <source>
        <dbReference type="ARBA" id="ARBA00022676"/>
    </source>
</evidence>
<comment type="similarity">
    <text evidence="3">In the N-terminal section; belongs to the glycosyltransferase 51 family.</text>
</comment>
<keyword evidence="12" id="KW-0812">Transmembrane</keyword>
<gene>
    <name evidence="16" type="primary">pbpC</name>
    <name evidence="16" type="ORF">FUA23_09080</name>
</gene>
<comment type="pathway">
    <text evidence="1">Cell wall biogenesis; peptidoglycan biosynthesis.</text>
</comment>
<dbReference type="SUPFAM" id="SSF56601">
    <property type="entry name" value="beta-lactamase/transpeptidase-like"/>
    <property type="match status" value="1"/>
</dbReference>
<evidence type="ECO:0000313" key="16">
    <source>
        <dbReference type="EMBL" id="TXF89828.1"/>
    </source>
</evidence>
<evidence type="ECO:0000256" key="2">
    <source>
        <dbReference type="ARBA" id="ARBA00007090"/>
    </source>
</evidence>
<feature type="domain" description="Penicillin-binding protein transpeptidase" evidence="13">
    <location>
        <begin position="337"/>
        <end position="459"/>
    </location>
</feature>
<dbReference type="InterPro" id="IPR036950">
    <property type="entry name" value="PBP_transglycosylase"/>
</dbReference>
<evidence type="ECO:0000256" key="9">
    <source>
        <dbReference type="ARBA" id="ARBA00023268"/>
    </source>
</evidence>
<evidence type="ECO:0000259" key="15">
    <source>
        <dbReference type="Pfam" id="PF06832"/>
    </source>
</evidence>
<dbReference type="PANTHER" id="PTHR32282:SF15">
    <property type="entry name" value="PENICILLIN-BINDING PROTEIN 1C"/>
    <property type="match status" value="1"/>
</dbReference>
<keyword evidence="17" id="KW-1185">Reference proteome</keyword>
<accession>A0A5C7FXW1</accession>
<dbReference type="OrthoDB" id="9766909at2"/>
<dbReference type="GO" id="GO:0008658">
    <property type="term" value="F:penicillin binding"/>
    <property type="evidence" value="ECO:0007669"/>
    <property type="project" value="InterPro"/>
</dbReference>
<keyword evidence="8" id="KW-0378">Hydrolase</keyword>
<keyword evidence="9" id="KW-0511">Multifunctional enzyme</keyword>
<dbReference type="GO" id="GO:0030288">
    <property type="term" value="C:outer membrane-bounded periplasmic space"/>
    <property type="evidence" value="ECO:0007669"/>
    <property type="project" value="TreeGrafter"/>
</dbReference>
<evidence type="ECO:0000313" key="17">
    <source>
        <dbReference type="Proteomes" id="UP000321907"/>
    </source>
</evidence>
<dbReference type="InterPro" id="IPR011815">
    <property type="entry name" value="PBP_1c"/>
</dbReference>
<dbReference type="GO" id="GO:0008955">
    <property type="term" value="F:peptidoglycan glycosyltransferase activity"/>
    <property type="evidence" value="ECO:0007669"/>
    <property type="project" value="UniProtKB-EC"/>
</dbReference>
<dbReference type="Proteomes" id="UP000321907">
    <property type="component" value="Unassembled WGS sequence"/>
</dbReference>
<protein>
    <recommendedName>
        <fullName evidence="10">peptidoglycan glycosyltransferase</fullName>
        <ecNumber evidence="10">2.4.99.28</ecNumber>
    </recommendedName>
</protein>
<dbReference type="EC" id="2.4.99.28" evidence="10"/>
<dbReference type="GO" id="GO:0009252">
    <property type="term" value="P:peptidoglycan biosynthetic process"/>
    <property type="evidence" value="ECO:0007669"/>
    <property type="project" value="InterPro"/>
</dbReference>
<organism evidence="16 17">
    <name type="scientific">Neolewinella aurantiaca</name>
    <dbReference type="NCBI Taxonomy" id="2602767"/>
    <lineage>
        <taxon>Bacteria</taxon>
        <taxon>Pseudomonadati</taxon>
        <taxon>Bacteroidota</taxon>
        <taxon>Saprospiria</taxon>
        <taxon>Saprospirales</taxon>
        <taxon>Lewinellaceae</taxon>
        <taxon>Neolewinella</taxon>
    </lineage>
</organism>
<evidence type="ECO:0000259" key="13">
    <source>
        <dbReference type="Pfam" id="PF00905"/>
    </source>
</evidence>
<dbReference type="InterPro" id="IPR001264">
    <property type="entry name" value="Glyco_trans_51"/>
</dbReference>
<dbReference type="Pfam" id="PF00912">
    <property type="entry name" value="Transgly"/>
    <property type="match status" value="1"/>
</dbReference>
<dbReference type="Gene3D" id="3.40.710.10">
    <property type="entry name" value="DD-peptidase/beta-lactamase superfamily"/>
    <property type="match status" value="1"/>
</dbReference>
<dbReference type="InterPro" id="IPR001460">
    <property type="entry name" value="PCN-bd_Tpept"/>
</dbReference>
<evidence type="ECO:0000256" key="1">
    <source>
        <dbReference type="ARBA" id="ARBA00004752"/>
    </source>
</evidence>
<dbReference type="SUPFAM" id="SSF53955">
    <property type="entry name" value="Lysozyme-like"/>
    <property type="match status" value="1"/>
</dbReference>
<evidence type="ECO:0000256" key="4">
    <source>
        <dbReference type="ARBA" id="ARBA00022645"/>
    </source>
</evidence>
<evidence type="ECO:0000259" key="14">
    <source>
        <dbReference type="Pfam" id="PF00912"/>
    </source>
</evidence>
<dbReference type="NCBIfam" id="TIGR02073">
    <property type="entry name" value="PBP_1c"/>
    <property type="match status" value="1"/>
</dbReference>
<dbReference type="InterPro" id="IPR023346">
    <property type="entry name" value="Lysozyme-like_dom_sf"/>
</dbReference>